<dbReference type="PANTHER" id="PTHR42037:SF1">
    <property type="match status" value="1"/>
</dbReference>
<proteinExistence type="predicted"/>
<comment type="caution">
    <text evidence="1">The sequence shown here is derived from an EMBL/GenBank/DDBJ whole genome shotgun (WGS) entry which is preliminary data.</text>
</comment>
<dbReference type="Pfam" id="PF14441">
    <property type="entry name" value="OTT_1508_deam"/>
    <property type="match status" value="1"/>
</dbReference>
<dbReference type="STRING" id="5514.A0A395SKQ2"/>
<keyword evidence="2" id="KW-1185">Reference proteome</keyword>
<sequence>MYDEDSDQLCVHSEIQLLEEFHHNRRKFVGGDRYIACSKLACLCCKFYFRHHPGMFVEPKSHQKPYLNWRPVELPDGRENMHWLDQRRVLAMLSSELGKAVGMQIVNQQQPNLWQPHSVTNVTSSMAAFDLSEPQEESDNDEGWSEDSASLSHLDEGEFSDGFVDVTYEYSDDESDGGVELEYELQMSSKMIAWIRGQRQNQFKREVLSSLPHAIFPKGPIAFRPNAEPSSMLYKLVVFQTNGRIFSERLLAAYIGA</sequence>
<organism evidence="1 2">
    <name type="scientific">Fusarium sporotrichioides</name>
    <dbReference type="NCBI Taxonomy" id="5514"/>
    <lineage>
        <taxon>Eukaryota</taxon>
        <taxon>Fungi</taxon>
        <taxon>Dikarya</taxon>
        <taxon>Ascomycota</taxon>
        <taxon>Pezizomycotina</taxon>
        <taxon>Sordariomycetes</taxon>
        <taxon>Hypocreomycetidae</taxon>
        <taxon>Hypocreales</taxon>
        <taxon>Nectriaceae</taxon>
        <taxon>Fusarium</taxon>
    </lineage>
</organism>
<dbReference type="InterPro" id="IPR027796">
    <property type="entry name" value="OTT_1508_deam-like"/>
</dbReference>
<name>A0A395SKQ2_FUSSP</name>
<dbReference type="Proteomes" id="UP000266152">
    <property type="component" value="Unassembled WGS sequence"/>
</dbReference>
<dbReference type="PANTHER" id="PTHR42037">
    <property type="match status" value="1"/>
</dbReference>
<evidence type="ECO:0000313" key="1">
    <source>
        <dbReference type="EMBL" id="RGP73013.1"/>
    </source>
</evidence>
<gene>
    <name evidence="1" type="ORF">FSPOR_2389</name>
</gene>
<accession>A0A395SKQ2</accession>
<dbReference type="AlphaFoldDB" id="A0A395SKQ2"/>
<protein>
    <submittedName>
        <fullName evidence="1">Uncharacterized protein</fullName>
    </submittedName>
</protein>
<dbReference type="EMBL" id="PXOF01000030">
    <property type="protein sequence ID" value="RGP73013.1"/>
    <property type="molecule type" value="Genomic_DNA"/>
</dbReference>
<evidence type="ECO:0000313" key="2">
    <source>
        <dbReference type="Proteomes" id="UP000266152"/>
    </source>
</evidence>
<reference evidence="1 2" key="1">
    <citation type="journal article" date="2018" name="PLoS Pathog.">
        <title>Evolution of structural diversity of trichothecenes, a family of toxins produced by plant pathogenic and entomopathogenic fungi.</title>
        <authorList>
            <person name="Proctor R.H."/>
            <person name="McCormick S.P."/>
            <person name="Kim H.S."/>
            <person name="Cardoza R.E."/>
            <person name="Stanley A.M."/>
            <person name="Lindo L."/>
            <person name="Kelly A."/>
            <person name="Brown D.W."/>
            <person name="Lee T."/>
            <person name="Vaughan M.M."/>
            <person name="Alexander N.J."/>
            <person name="Busman M."/>
            <person name="Gutierrez S."/>
        </authorList>
    </citation>
    <scope>NUCLEOTIDE SEQUENCE [LARGE SCALE GENOMIC DNA]</scope>
    <source>
        <strain evidence="1 2">NRRL 3299</strain>
    </source>
</reference>